<keyword evidence="1" id="KW-0812">Transmembrane</keyword>
<name>A0AAP0AXC2_9ASPA</name>
<evidence type="ECO:0000313" key="2">
    <source>
        <dbReference type="EMBL" id="KAK8918384.1"/>
    </source>
</evidence>
<dbReference type="AlphaFoldDB" id="A0AAP0AXC2"/>
<evidence type="ECO:0000256" key="1">
    <source>
        <dbReference type="SAM" id="Phobius"/>
    </source>
</evidence>
<gene>
    <name evidence="2" type="ORF">KSP39_PZI021863</name>
</gene>
<reference evidence="2 3" key="1">
    <citation type="journal article" date="2022" name="Nat. Plants">
        <title>Genomes of leafy and leafless Platanthera orchids illuminate the evolution of mycoheterotrophy.</title>
        <authorList>
            <person name="Li M.H."/>
            <person name="Liu K.W."/>
            <person name="Li Z."/>
            <person name="Lu H.C."/>
            <person name="Ye Q.L."/>
            <person name="Zhang D."/>
            <person name="Wang J.Y."/>
            <person name="Li Y.F."/>
            <person name="Zhong Z.M."/>
            <person name="Liu X."/>
            <person name="Yu X."/>
            <person name="Liu D.K."/>
            <person name="Tu X.D."/>
            <person name="Liu B."/>
            <person name="Hao Y."/>
            <person name="Liao X.Y."/>
            <person name="Jiang Y.T."/>
            <person name="Sun W.H."/>
            <person name="Chen J."/>
            <person name="Chen Y.Q."/>
            <person name="Ai Y."/>
            <person name="Zhai J.W."/>
            <person name="Wu S.S."/>
            <person name="Zhou Z."/>
            <person name="Hsiao Y.Y."/>
            <person name="Wu W.L."/>
            <person name="Chen Y.Y."/>
            <person name="Lin Y.F."/>
            <person name="Hsu J.L."/>
            <person name="Li C.Y."/>
            <person name="Wang Z.W."/>
            <person name="Zhao X."/>
            <person name="Zhong W.Y."/>
            <person name="Ma X.K."/>
            <person name="Ma L."/>
            <person name="Huang J."/>
            <person name="Chen G.Z."/>
            <person name="Huang M.Z."/>
            <person name="Huang L."/>
            <person name="Peng D.H."/>
            <person name="Luo Y.B."/>
            <person name="Zou S.Q."/>
            <person name="Chen S.P."/>
            <person name="Lan S."/>
            <person name="Tsai W.C."/>
            <person name="Van de Peer Y."/>
            <person name="Liu Z.J."/>
        </authorList>
    </citation>
    <scope>NUCLEOTIDE SEQUENCE [LARGE SCALE GENOMIC DNA]</scope>
    <source>
        <strain evidence="2">Lor287</strain>
    </source>
</reference>
<sequence length="163" mass="18486">MVFLLAALFSSSGFLLCSTLSWISSALIRPMCGMEISFHHALRIYILQWFCCLAAKLLIVFPICYYFSLMLRTFLGFGANLLGISVVVVLAVTTRGNPSIMNLKLTVVEKAFLYVISAVGACLSFYFIFFLLEGSFNGYQAEYHEWLYTFSRLLSWVSRDAYL</sequence>
<evidence type="ECO:0000313" key="3">
    <source>
        <dbReference type="Proteomes" id="UP001418222"/>
    </source>
</evidence>
<protein>
    <submittedName>
        <fullName evidence="2">Uncharacterized protein</fullName>
    </submittedName>
</protein>
<dbReference type="EMBL" id="JBBWWQ010000019">
    <property type="protein sequence ID" value="KAK8918384.1"/>
    <property type="molecule type" value="Genomic_DNA"/>
</dbReference>
<proteinExistence type="predicted"/>
<accession>A0AAP0AXC2</accession>
<organism evidence="2 3">
    <name type="scientific">Platanthera zijinensis</name>
    <dbReference type="NCBI Taxonomy" id="2320716"/>
    <lineage>
        <taxon>Eukaryota</taxon>
        <taxon>Viridiplantae</taxon>
        <taxon>Streptophyta</taxon>
        <taxon>Embryophyta</taxon>
        <taxon>Tracheophyta</taxon>
        <taxon>Spermatophyta</taxon>
        <taxon>Magnoliopsida</taxon>
        <taxon>Liliopsida</taxon>
        <taxon>Asparagales</taxon>
        <taxon>Orchidaceae</taxon>
        <taxon>Orchidoideae</taxon>
        <taxon>Orchideae</taxon>
        <taxon>Orchidinae</taxon>
        <taxon>Platanthera</taxon>
    </lineage>
</organism>
<feature type="transmembrane region" description="Helical" evidence="1">
    <location>
        <begin position="74"/>
        <end position="92"/>
    </location>
</feature>
<dbReference type="Proteomes" id="UP001418222">
    <property type="component" value="Unassembled WGS sequence"/>
</dbReference>
<keyword evidence="1" id="KW-1133">Transmembrane helix</keyword>
<keyword evidence="3" id="KW-1185">Reference proteome</keyword>
<keyword evidence="1" id="KW-0472">Membrane</keyword>
<feature type="transmembrane region" description="Helical" evidence="1">
    <location>
        <begin position="112"/>
        <end position="132"/>
    </location>
</feature>
<feature type="transmembrane region" description="Helical" evidence="1">
    <location>
        <begin position="42"/>
        <end position="67"/>
    </location>
</feature>
<comment type="caution">
    <text evidence="2">The sequence shown here is derived from an EMBL/GenBank/DDBJ whole genome shotgun (WGS) entry which is preliminary data.</text>
</comment>